<evidence type="ECO:0000313" key="4">
    <source>
        <dbReference type="EMBL" id="TYB33551.1"/>
    </source>
</evidence>
<dbReference type="PANTHER" id="PTHR43788">
    <property type="entry name" value="DNA2/NAM7 HELICASE FAMILY MEMBER"/>
    <property type="match status" value="1"/>
</dbReference>
<dbReference type="Proteomes" id="UP000323337">
    <property type="component" value="Unassembled WGS sequence"/>
</dbReference>
<evidence type="ECO:0000313" key="5">
    <source>
        <dbReference type="Proteomes" id="UP000323337"/>
    </source>
</evidence>
<reference evidence="4 5" key="1">
    <citation type="submission" date="2019-08" db="EMBL/GenBank/DDBJ databases">
        <title>Genomic characterization of a novel candidate phylum (ARYD3) from a high temperature, high salinity tertiary oil reservoir in north central Oklahoma, USA.</title>
        <authorList>
            <person name="Youssef N.H."/>
            <person name="Yadav A."/>
            <person name="Elshahed M.S."/>
        </authorList>
    </citation>
    <scope>NUCLEOTIDE SEQUENCE [LARGE SCALE GENOMIC DNA]</scope>
    <source>
        <strain evidence="4">ARYD1</strain>
    </source>
</reference>
<proteinExistence type="predicted"/>
<dbReference type="SUPFAM" id="SSF52540">
    <property type="entry name" value="P-loop containing nucleoside triphosphate hydrolases"/>
    <property type="match status" value="1"/>
</dbReference>
<dbReference type="GO" id="GO:0003678">
    <property type="term" value="F:DNA helicase activity"/>
    <property type="evidence" value="ECO:0007669"/>
    <property type="project" value="UniProtKB-ARBA"/>
</dbReference>
<gene>
    <name evidence="4" type="ORF">FXF49_05790</name>
</gene>
<dbReference type="InterPro" id="IPR050534">
    <property type="entry name" value="Coronavir_polyprotein_1ab"/>
</dbReference>
<evidence type="ECO:0000256" key="2">
    <source>
        <dbReference type="ARBA" id="ARBA00022840"/>
    </source>
</evidence>
<dbReference type="Pfam" id="PF13538">
    <property type="entry name" value="UvrD_C_2"/>
    <property type="match status" value="1"/>
</dbReference>
<dbReference type="GO" id="GO:0005524">
    <property type="term" value="F:ATP binding"/>
    <property type="evidence" value="ECO:0007669"/>
    <property type="project" value="UniProtKB-KW"/>
</dbReference>
<accession>A0A5D0MPS4</accession>
<dbReference type="Gene3D" id="3.40.50.300">
    <property type="entry name" value="P-loop containing nucleotide triphosphate hydrolases"/>
    <property type="match status" value="1"/>
</dbReference>
<dbReference type="EMBL" id="VSIV01000134">
    <property type="protein sequence ID" value="TYB33551.1"/>
    <property type="molecule type" value="Genomic_DNA"/>
</dbReference>
<feature type="non-terminal residue" evidence="4">
    <location>
        <position position="1"/>
    </location>
</feature>
<protein>
    <recommendedName>
        <fullName evidence="3">UvrD-like helicase C-terminal domain-containing protein</fullName>
    </recommendedName>
</protein>
<dbReference type="RefSeq" id="WP_303700967.1">
    <property type="nucleotide sequence ID" value="NZ_VSIV01000134.1"/>
</dbReference>
<sequence>RLKNFLTSHSGTGEGSVRLISHSNLSEFFRENLLQHYIDISKSVDIGKAYKKVFNYQILTPLKRGRFATESINNYFINALKTYFHLPKLRSYFNGMPVLINKNDYANRLFNGDLGLIFGENSAELKICFPSQEDSGFRQFRLKDIYGYEFAYCLTVHKSQGSEFESVVLVLPEKSDFMSRELIYTALTRARHSVVIIGNPDTLAEAVSLKTTRMSGLREKIHGVTP</sequence>
<dbReference type="CDD" id="cd18809">
    <property type="entry name" value="SF1_C_RecD"/>
    <property type="match status" value="1"/>
</dbReference>
<dbReference type="PANTHER" id="PTHR43788:SF6">
    <property type="entry name" value="DNA HELICASE B"/>
    <property type="match status" value="1"/>
</dbReference>
<dbReference type="AlphaFoldDB" id="A0A5D0MPS4"/>
<dbReference type="InterPro" id="IPR027417">
    <property type="entry name" value="P-loop_NTPase"/>
</dbReference>
<organism evidence="4 5">
    <name type="scientific">Flexistipes sinusarabici</name>
    <dbReference type="NCBI Taxonomy" id="2352"/>
    <lineage>
        <taxon>Bacteria</taxon>
        <taxon>Pseudomonadati</taxon>
        <taxon>Deferribacterota</taxon>
        <taxon>Deferribacteres</taxon>
        <taxon>Deferribacterales</taxon>
        <taxon>Flexistipitaceae</taxon>
        <taxon>Flexistipes</taxon>
    </lineage>
</organism>
<evidence type="ECO:0000259" key="3">
    <source>
        <dbReference type="Pfam" id="PF13538"/>
    </source>
</evidence>
<evidence type="ECO:0000256" key="1">
    <source>
        <dbReference type="ARBA" id="ARBA00022741"/>
    </source>
</evidence>
<keyword evidence="2" id="KW-0067">ATP-binding</keyword>
<dbReference type="InterPro" id="IPR027785">
    <property type="entry name" value="UvrD-like_helicase_C"/>
</dbReference>
<feature type="domain" description="UvrD-like helicase C-terminal" evidence="3">
    <location>
        <begin position="150"/>
        <end position="197"/>
    </location>
</feature>
<comment type="caution">
    <text evidence="4">The sequence shown here is derived from an EMBL/GenBank/DDBJ whole genome shotgun (WGS) entry which is preliminary data.</text>
</comment>
<keyword evidence="1" id="KW-0547">Nucleotide-binding</keyword>
<name>A0A5D0MPS4_FLESI</name>